<dbReference type="PANTHER" id="PTHR24141:SF1">
    <property type="entry name" value="2-5A-DEPENDENT RIBONUCLEASE"/>
    <property type="match status" value="1"/>
</dbReference>
<gene>
    <name evidence="3" type="ORF">PBAH0796_LOCUS5671</name>
</gene>
<dbReference type="GO" id="GO:0004540">
    <property type="term" value="F:RNA nuclease activity"/>
    <property type="evidence" value="ECO:0007669"/>
    <property type="project" value="TreeGrafter"/>
</dbReference>
<evidence type="ECO:0000256" key="2">
    <source>
        <dbReference type="ARBA" id="ARBA00023043"/>
    </source>
</evidence>
<sequence>MAATGQLALAAAAGNIGRVEQLVLKDGVDVNEQDDEGVTALMAAARAGQLKVVSRLLELRQPTLNATDAAGRTALDYAVEAGQEDVVSYMTRDTTLLPFARGLLPAIQRADVEVVQELLSATDERLRVDVNQCDARGAPALHCAVRVGSEAVLRALLGQPGLRVNAKDRYLRTALDAAYAQGHQELAFLLRSEGGRSGDDVEDE</sequence>
<dbReference type="SUPFAM" id="SSF48403">
    <property type="entry name" value="Ankyrin repeat"/>
    <property type="match status" value="1"/>
</dbReference>
<dbReference type="EMBL" id="HBEG01009581">
    <property type="protein sequence ID" value="CAD8350020.1"/>
    <property type="molecule type" value="Transcribed_RNA"/>
</dbReference>
<keyword evidence="1" id="KW-0677">Repeat</keyword>
<dbReference type="Pfam" id="PF12796">
    <property type="entry name" value="Ank_2"/>
    <property type="match status" value="2"/>
</dbReference>
<organism evidence="3">
    <name type="scientific">Pyrodinium bahamense</name>
    <dbReference type="NCBI Taxonomy" id="73915"/>
    <lineage>
        <taxon>Eukaryota</taxon>
        <taxon>Sar</taxon>
        <taxon>Alveolata</taxon>
        <taxon>Dinophyceae</taxon>
        <taxon>Gonyaulacales</taxon>
        <taxon>Pyrocystaceae</taxon>
        <taxon>Pyrodinium</taxon>
    </lineage>
</organism>
<dbReference type="Gene3D" id="1.25.40.20">
    <property type="entry name" value="Ankyrin repeat-containing domain"/>
    <property type="match status" value="2"/>
</dbReference>
<evidence type="ECO:0000313" key="3">
    <source>
        <dbReference type="EMBL" id="CAD8350020.1"/>
    </source>
</evidence>
<dbReference type="GO" id="GO:0006396">
    <property type="term" value="P:RNA processing"/>
    <property type="evidence" value="ECO:0007669"/>
    <property type="project" value="TreeGrafter"/>
</dbReference>
<dbReference type="InterPro" id="IPR002110">
    <property type="entry name" value="Ankyrin_rpt"/>
</dbReference>
<name>A0A7S0A134_9DINO</name>
<dbReference type="GO" id="GO:0003723">
    <property type="term" value="F:RNA binding"/>
    <property type="evidence" value="ECO:0007669"/>
    <property type="project" value="TreeGrafter"/>
</dbReference>
<dbReference type="InterPro" id="IPR036770">
    <property type="entry name" value="Ankyrin_rpt-contain_sf"/>
</dbReference>
<dbReference type="SMART" id="SM00248">
    <property type="entry name" value="ANK"/>
    <property type="match status" value="4"/>
</dbReference>
<reference evidence="3" key="1">
    <citation type="submission" date="2021-01" db="EMBL/GenBank/DDBJ databases">
        <authorList>
            <person name="Corre E."/>
            <person name="Pelletier E."/>
            <person name="Niang G."/>
            <person name="Scheremetjew M."/>
            <person name="Finn R."/>
            <person name="Kale V."/>
            <person name="Holt S."/>
            <person name="Cochrane G."/>
            <person name="Meng A."/>
            <person name="Brown T."/>
            <person name="Cohen L."/>
        </authorList>
    </citation>
    <scope>NUCLEOTIDE SEQUENCE</scope>
    <source>
        <strain evidence="3">Pbaha01</strain>
    </source>
</reference>
<proteinExistence type="predicted"/>
<dbReference type="PANTHER" id="PTHR24141">
    <property type="entry name" value="2-5A-DEPENDENT RIBONUCLEASE"/>
    <property type="match status" value="1"/>
</dbReference>
<accession>A0A7S0A134</accession>
<protein>
    <submittedName>
        <fullName evidence="3">Uncharacterized protein</fullName>
    </submittedName>
</protein>
<evidence type="ECO:0000256" key="1">
    <source>
        <dbReference type="ARBA" id="ARBA00022737"/>
    </source>
</evidence>
<dbReference type="AlphaFoldDB" id="A0A7S0A134"/>
<keyword evidence="2" id="KW-0040">ANK repeat</keyword>